<feature type="transmembrane region" description="Helical" evidence="1">
    <location>
        <begin position="21"/>
        <end position="50"/>
    </location>
</feature>
<proteinExistence type="predicted"/>
<dbReference type="Pfam" id="PF02517">
    <property type="entry name" value="Rce1-like"/>
    <property type="match status" value="1"/>
</dbReference>
<evidence type="ECO:0000313" key="4">
    <source>
        <dbReference type="EMBL" id="NHK28631.1"/>
    </source>
</evidence>
<keyword evidence="1" id="KW-0812">Transmembrane</keyword>
<evidence type="ECO:0000313" key="3">
    <source>
        <dbReference type="EMBL" id="GGH99056.1"/>
    </source>
</evidence>
<evidence type="ECO:0000313" key="6">
    <source>
        <dbReference type="Proteomes" id="UP000818603"/>
    </source>
</evidence>
<feature type="transmembrane region" description="Helical" evidence="1">
    <location>
        <begin position="148"/>
        <end position="165"/>
    </location>
</feature>
<feature type="transmembrane region" description="Helical" evidence="1">
    <location>
        <begin position="74"/>
        <end position="94"/>
    </location>
</feature>
<dbReference type="GO" id="GO:0080120">
    <property type="term" value="P:CAAX-box protein maturation"/>
    <property type="evidence" value="ECO:0007669"/>
    <property type="project" value="UniProtKB-ARBA"/>
</dbReference>
<protein>
    <submittedName>
        <fullName evidence="3">Abortive infection protein</fullName>
    </submittedName>
    <submittedName>
        <fullName evidence="4">CPBP family intramembrane metalloprotease</fullName>
    </submittedName>
</protein>
<dbReference type="GO" id="GO:0004175">
    <property type="term" value="F:endopeptidase activity"/>
    <property type="evidence" value="ECO:0007669"/>
    <property type="project" value="UniProtKB-ARBA"/>
</dbReference>
<name>A0A8J3A540_9PROT</name>
<dbReference type="InterPro" id="IPR003675">
    <property type="entry name" value="Rce1/LyrA-like_dom"/>
</dbReference>
<sequence>MSKPTFFMMAEAGKRVTAAWWGVPLILLFFIVGSTIGALIFFALLGAGLLQDDIVLDLENFSAMMATFDSTTQGIYLFLTFIFCAIPILVWILVFEKRSLASFGLGNFGPGLVKFARGSVLAIAIMAVMTYGLTALGMVESTAPAVPANWTMVWPLLVLLLGWTVQGSTEELAARGLLFQSVGARHGLIVAFIISSAIFTLAHGSNENVTPLFLLNLVLYSVFIGFYALREASLWGICGYHAMWNFAQGNIFGFAVSGSYIGADRLMTSTSTGPVWITGGDSGLEGGVVTIVGLALSTVAVLTIKPDAHAKEIAHVGEENAVARQKARTDAKAAKAAAKP</sequence>
<evidence type="ECO:0000313" key="5">
    <source>
        <dbReference type="Proteomes" id="UP000621856"/>
    </source>
</evidence>
<feature type="transmembrane region" description="Helical" evidence="1">
    <location>
        <begin position="186"/>
        <end position="205"/>
    </location>
</feature>
<evidence type="ECO:0000256" key="1">
    <source>
        <dbReference type="SAM" id="Phobius"/>
    </source>
</evidence>
<dbReference type="AlphaFoldDB" id="A0A8J3A540"/>
<feature type="transmembrane region" description="Helical" evidence="1">
    <location>
        <begin position="283"/>
        <end position="304"/>
    </location>
</feature>
<reference evidence="3" key="1">
    <citation type="journal article" date="2014" name="Int. J. Syst. Evol. Microbiol.">
        <title>Complete genome sequence of Corynebacterium casei LMG S-19264T (=DSM 44701T), isolated from a smear-ripened cheese.</title>
        <authorList>
            <consortium name="US DOE Joint Genome Institute (JGI-PGF)"/>
            <person name="Walter F."/>
            <person name="Albersmeier A."/>
            <person name="Kalinowski J."/>
            <person name="Ruckert C."/>
        </authorList>
    </citation>
    <scope>NUCLEOTIDE SEQUENCE</scope>
    <source>
        <strain evidence="3">CGMCC 1.14984</strain>
    </source>
</reference>
<dbReference type="RefSeq" id="WP_155140793.1">
    <property type="nucleotide sequence ID" value="NZ_BMGZ01000002.1"/>
</dbReference>
<accession>A0A8J3A540</accession>
<keyword evidence="1" id="KW-0472">Membrane</keyword>
<evidence type="ECO:0000259" key="2">
    <source>
        <dbReference type="Pfam" id="PF02517"/>
    </source>
</evidence>
<dbReference type="EMBL" id="VCJR02000002">
    <property type="protein sequence ID" value="NHK28631.1"/>
    <property type="molecule type" value="Genomic_DNA"/>
</dbReference>
<keyword evidence="4" id="KW-0378">Hydrolase</keyword>
<keyword evidence="4" id="KW-0482">Metalloprotease</keyword>
<reference evidence="4 6" key="2">
    <citation type="submission" date="2020-02" db="EMBL/GenBank/DDBJ databases">
        <title>Genome sequence of Parvularcula flava strain NH6-79.</title>
        <authorList>
            <person name="Abdul Karim M.H."/>
            <person name="Lam M.Q."/>
            <person name="Chen S.J."/>
            <person name="Yahya A."/>
            <person name="Shahir S."/>
            <person name="Shamsir M.S."/>
            <person name="Chong C.S."/>
        </authorList>
    </citation>
    <scope>NUCLEOTIDE SEQUENCE [LARGE SCALE GENOMIC DNA]</scope>
    <source>
        <strain evidence="4 6">NH6-79</strain>
    </source>
</reference>
<dbReference type="Proteomes" id="UP000621856">
    <property type="component" value="Unassembled WGS sequence"/>
</dbReference>
<keyword evidence="4" id="KW-0645">Protease</keyword>
<dbReference type="Proteomes" id="UP000818603">
    <property type="component" value="Unassembled WGS sequence"/>
</dbReference>
<feature type="transmembrane region" description="Helical" evidence="1">
    <location>
        <begin position="211"/>
        <end position="230"/>
    </location>
</feature>
<reference evidence="3" key="3">
    <citation type="submission" date="2020-09" db="EMBL/GenBank/DDBJ databases">
        <authorList>
            <person name="Sun Q."/>
            <person name="Zhou Y."/>
        </authorList>
    </citation>
    <scope>NUCLEOTIDE SEQUENCE</scope>
    <source>
        <strain evidence="3">CGMCC 1.14984</strain>
    </source>
</reference>
<dbReference type="GO" id="GO:0008237">
    <property type="term" value="F:metallopeptidase activity"/>
    <property type="evidence" value="ECO:0007669"/>
    <property type="project" value="UniProtKB-KW"/>
</dbReference>
<keyword evidence="1" id="KW-1133">Transmembrane helix</keyword>
<dbReference type="EMBL" id="BMGZ01000002">
    <property type="protein sequence ID" value="GGH99056.1"/>
    <property type="molecule type" value="Genomic_DNA"/>
</dbReference>
<dbReference type="PANTHER" id="PTHR39430">
    <property type="entry name" value="MEMBRANE-ASSOCIATED PROTEASE-RELATED"/>
    <property type="match status" value="1"/>
</dbReference>
<comment type="caution">
    <text evidence="3">The sequence shown here is derived from an EMBL/GenBank/DDBJ whole genome shotgun (WGS) entry which is preliminary data.</text>
</comment>
<gene>
    <name evidence="4" type="ORF">FF098_011995</name>
    <name evidence="3" type="ORF">GCM10011355_24110</name>
</gene>
<dbReference type="PANTHER" id="PTHR39430:SF1">
    <property type="entry name" value="PROTEASE"/>
    <property type="match status" value="1"/>
</dbReference>
<feature type="domain" description="CAAX prenyl protease 2/Lysostaphin resistance protein A-like" evidence="2">
    <location>
        <begin position="153"/>
        <end position="246"/>
    </location>
</feature>
<organism evidence="3 5">
    <name type="scientific">Aquisalinus luteolus</name>
    <dbReference type="NCBI Taxonomy" id="1566827"/>
    <lineage>
        <taxon>Bacteria</taxon>
        <taxon>Pseudomonadati</taxon>
        <taxon>Pseudomonadota</taxon>
        <taxon>Alphaproteobacteria</taxon>
        <taxon>Parvularculales</taxon>
        <taxon>Parvularculaceae</taxon>
        <taxon>Aquisalinus</taxon>
    </lineage>
</organism>
<feature type="transmembrane region" description="Helical" evidence="1">
    <location>
        <begin position="242"/>
        <end position="263"/>
    </location>
</feature>
<feature type="transmembrane region" description="Helical" evidence="1">
    <location>
        <begin position="115"/>
        <end position="136"/>
    </location>
</feature>
<keyword evidence="6" id="KW-1185">Reference proteome</keyword>